<gene>
    <name evidence="1" type="ORF">QBC46DRAFT_345214</name>
</gene>
<sequence>MNGYQKITIINKTGAPQNYMLFGETPRILADEKPKVFQSAFIVKGPIASNQDGSSKTIFSMPNIYYGVCDTSTQGLKPGAKLIPGDQQPVSRGDTNEPGTALHFTTDDGAKLAWAYFTPPPTAGAFTIDTDWSIPALPVPDPEILILS</sequence>
<reference evidence="2" key="1">
    <citation type="journal article" date="2023" name="Mol. Phylogenet. Evol.">
        <title>Genome-scale phylogeny and comparative genomics of the fungal order Sordariales.</title>
        <authorList>
            <person name="Hensen N."/>
            <person name="Bonometti L."/>
            <person name="Westerberg I."/>
            <person name="Brannstrom I.O."/>
            <person name="Guillou S."/>
            <person name="Cros-Aarteil S."/>
            <person name="Calhoun S."/>
            <person name="Haridas S."/>
            <person name="Kuo A."/>
            <person name="Mondo S."/>
            <person name="Pangilinan J."/>
            <person name="Riley R."/>
            <person name="LaButti K."/>
            <person name="Andreopoulos B."/>
            <person name="Lipzen A."/>
            <person name="Chen C."/>
            <person name="Yan M."/>
            <person name="Daum C."/>
            <person name="Ng V."/>
            <person name="Clum A."/>
            <person name="Steindorff A."/>
            <person name="Ohm R.A."/>
            <person name="Martin F."/>
            <person name="Silar P."/>
            <person name="Natvig D.O."/>
            <person name="Lalanne C."/>
            <person name="Gautier V."/>
            <person name="Ament-Velasquez S.L."/>
            <person name="Kruys A."/>
            <person name="Hutchinson M.I."/>
            <person name="Powell A.J."/>
            <person name="Barry K."/>
            <person name="Miller A.N."/>
            <person name="Grigoriev I.V."/>
            <person name="Debuchy R."/>
            <person name="Gladieux P."/>
            <person name="Hiltunen Thoren M."/>
            <person name="Johannesson H."/>
        </authorList>
    </citation>
    <scope>NUCLEOTIDE SEQUENCE [LARGE SCALE GENOMIC DNA]</scope>
    <source>
        <strain evidence="2">CBS 340.73</strain>
    </source>
</reference>
<evidence type="ECO:0000313" key="2">
    <source>
        <dbReference type="Proteomes" id="UP001303473"/>
    </source>
</evidence>
<name>A0AAN6N0C9_9PEZI</name>
<dbReference type="Proteomes" id="UP001303473">
    <property type="component" value="Unassembled WGS sequence"/>
</dbReference>
<dbReference type="EMBL" id="MU853871">
    <property type="protein sequence ID" value="KAK3936826.1"/>
    <property type="molecule type" value="Genomic_DNA"/>
</dbReference>
<comment type="caution">
    <text evidence="1">The sequence shown here is derived from an EMBL/GenBank/DDBJ whole genome shotgun (WGS) entry which is preliminary data.</text>
</comment>
<protein>
    <submittedName>
        <fullName evidence="1">Uncharacterized protein</fullName>
    </submittedName>
</protein>
<proteinExistence type="predicted"/>
<dbReference type="AlphaFoldDB" id="A0AAN6N0C9"/>
<evidence type="ECO:0000313" key="1">
    <source>
        <dbReference type="EMBL" id="KAK3936826.1"/>
    </source>
</evidence>
<keyword evidence="2" id="KW-1185">Reference proteome</keyword>
<accession>A0AAN6N0C9</accession>
<organism evidence="1 2">
    <name type="scientific">Diplogelasinospora grovesii</name>
    <dbReference type="NCBI Taxonomy" id="303347"/>
    <lineage>
        <taxon>Eukaryota</taxon>
        <taxon>Fungi</taxon>
        <taxon>Dikarya</taxon>
        <taxon>Ascomycota</taxon>
        <taxon>Pezizomycotina</taxon>
        <taxon>Sordariomycetes</taxon>
        <taxon>Sordariomycetidae</taxon>
        <taxon>Sordariales</taxon>
        <taxon>Diplogelasinosporaceae</taxon>
        <taxon>Diplogelasinospora</taxon>
    </lineage>
</organism>